<proteinExistence type="predicted"/>
<dbReference type="AlphaFoldDB" id="A0A1F5X0I2"/>
<evidence type="ECO:0000313" key="3">
    <source>
        <dbReference type="Proteomes" id="UP000178114"/>
    </source>
</evidence>
<organism evidence="2 3">
    <name type="scientific">Candidatus Giovannonibacteria bacterium RIFCSPLOWO2_01_FULL_45_34</name>
    <dbReference type="NCBI Taxonomy" id="1798351"/>
    <lineage>
        <taxon>Bacteria</taxon>
        <taxon>Candidatus Giovannoniibacteriota</taxon>
    </lineage>
</organism>
<evidence type="ECO:0000256" key="1">
    <source>
        <dbReference type="SAM" id="Phobius"/>
    </source>
</evidence>
<sequence length="187" mass="21266">MRKAVYEAISYVLSGVIILSVFVLADAYLNKGPDLRNVKSKLVWLADEIGIYETIIPRPETVRLITQDEIEREYVKTFGILDPVQMSRVLDSIKLDRIRFNAPICGLYTADNNMRAVYLSLHCGRDDEALIHELTHHIFYVVLGPGKIDNGENLAREISRNYFIQKRWSLKFLNKAGLLGLITGRAG</sequence>
<reference evidence="2 3" key="1">
    <citation type="journal article" date="2016" name="Nat. Commun.">
        <title>Thousands of microbial genomes shed light on interconnected biogeochemical processes in an aquifer system.</title>
        <authorList>
            <person name="Anantharaman K."/>
            <person name="Brown C.T."/>
            <person name="Hug L.A."/>
            <person name="Sharon I."/>
            <person name="Castelle C.J."/>
            <person name="Probst A.J."/>
            <person name="Thomas B.C."/>
            <person name="Singh A."/>
            <person name="Wilkins M.J."/>
            <person name="Karaoz U."/>
            <person name="Brodie E.L."/>
            <person name="Williams K.H."/>
            <person name="Hubbard S.S."/>
            <person name="Banfield J.F."/>
        </authorList>
    </citation>
    <scope>NUCLEOTIDE SEQUENCE [LARGE SCALE GENOMIC DNA]</scope>
</reference>
<gene>
    <name evidence="2" type="ORF">A2930_01260</name>
</gene>
<protein>
    <submittedName>
        <fullName evidence="2">Uncharacterized protein</fullName>
    </submittedName>
</protein>
<keyword evidence="1" id="KW-1133">Transmembrane helix</keyword>
<dbReference type="Proteomes" id="UP000178114">
    <property type="component" value="Unassembled WGS sequence"/>
</dbReference>
<comment type="caution">
    <text evidence="2">The sequence shown here is derived from an EMBL/GenBank/DDBJ whole genome shotgun (WGS) entry which is preliminary data.</text>
</comment>
<dbReference type="EMBL" id="MFID01000011">
    <property type="protein sequence ID" value="OGF81406.1"/>
    <property type="molecule type" value="Genomic_DNA"/>
</dbReference>
<accession>A0A1F5X0I2</accession>
<keyword evidence="1" id="KW-0472">Membrane</keyword>
<keyword evidence="1" id="KW-0812">Transmembrane</keyword>
<evidence type="ECO:0000313" key="2">
    <source>
        <dbReference type="EMBL" id="OGF81406.1"/>
    </source>
</evidence>
<dbReference type="STRING" id="1798351.A2930_01260"/>
<name>A0A1F5X0I2_9BACT</name>
<feature type="transmembrane region" description="Helical" evidence="1">
    <location>
        <begin position="6"/>
        <end position="29"/>
    </location>
</feature>